<dbReference type="AlphaFoldDB" id="A0AAV5ETC0"/>
<dbReference type="Pfam" id="PF12274">
    <property type="entry name" value="DUF3615"/>
    <property type="match status" value="1"/>
</dbReference>
<name>A0AAV5ETC0_ELECO</name>
<feature type="region of interest" description="Disordered" evidence="1">
    <location>
        <begin position="1"/>
        <end position="102"/>
    </location>
</feature>
<reference evidence="3" key="1">
    <citation type="journal article" date="2018" name="DNA Res.">
        <title>Multiple hybrid de novo genome assembly of finger millet, an orphan allotetraploid crop.</title>
        <authorList>
            <person name="Hatakeyama M."/>
            <person name="Aluri S."/>
            <person name="Balachadran M.T."/>
            <person name="Sivarajan S.R."/>
            <person name="Patrignani A."/>
            <person name="Gruter S."/>
            <person name="Poveda L."/>
            <person name="Shimizu-Inatsugi R."/>
            <person name="Baeten J."/>
            <person name="Francoijs K.J."/>
            <person name="Nataraja K.N."/>
            <person name="Reddy Y.A.N."/>
            <person name="Phadnis S."/>
            <person name="Ravikumar R.L."/>
            <person name="Schlapbach R."/>
            <person name="Sreeman S.M."/>
            <person name="Shimizu K.K."/>
        </authorList>
    </citation>
    <scope>NUCLEOTIDE SEQUENCE</scope>
</reference>
<keyword evidence="4" id="KW-1185">Reference proteome</keyword>
<protein>
    <recommendedName>
        <fullName evidence="2">DUF3615 domain-containing protein</fullName>
    </recommendedName>
</protein>
<accession>A0AAV5ETC0</accession>
<dbReference type="Proteomes" id="UP001054889">
    <property type="component" value="Unassembled WGS sequence"/>
</dbReference>
<dbReference type="EMBL" id="BQKI01000078">
    <property type="protein sequence ID" value="GJN25752.1"/>
    <property type="molecule type" value="Genomic_DNA"/>
</dbReference>
<feature type="compositionally biased region" description="Basic residues" evidence="1">
    <location>
        <begin position="33"/>
        <end position="42"/>
    </location>
</feature>
<feature type="compositionally biased region" description="Polar residues" evidence="1">
    <location>
        <begin position="207"/>
        <end position="222"/>
    </location>
</feature>
<sequence>MESSRCNARYRHPEAEGSVTGTHIRQSALYSSRPRRPRRRHAPLPTEDHPSEVSTSELGGAVTDLPTLDEALSLSDPPPLTPQISDEETTDDDDACSHLYRPGDVGRSISPIVLTKSMLESLGDRFFPTVPYEAMRRPDSDSDEDPEEFKRKMKEYSDRHPPVSLEEAFASIVAVEHAALTALAAKKGIEPPRDPFRVDQQEAPSLEVQQQDSAAAPHSQDSMAISHEAGVIQDGKQWMRDEVTLCFRKHVEKTRYLAGVVFELDELCHQCFIVENSWKVFHHYNFKIRMKMPAAVEWTKELYFGEVKEIFGTKSYFCCPLEPNESGHCSACQNQGMEDLRHPVTGGFEMGLQIYIDGDEAGDC</sequence>
<dbReference type="InterPro" id="IPR022059">
    <property type="entry name" value="DUF3615"/>
</dbReference>
<gene>
    <name evidence="3" type="primary">gb13622</name>
    <name evidence="3" type="ORF">PR202_gb13622</name>
</gene>
<feature type="compositionally biased region" description="Polar residues" evidence="1">
    <location>
        <begin position="19"/>
        <end position="30"/>
    </location>
</feature>
<feature type="compositionally biased region" description="Acidic residues" evidence="1">
    <location>
        <begin position="85"/>
        <end position="94"/>
    </location>
</feature>
<evidence type="ECO:0000259" key="2">
    <source>
        <dbReference type="Pfam" id="PF12274"/>
    </source>
</evidence>
<feature type="region of interest" description="Disordered" evidence="1">
    <location>
        <begin position="203"/>
        <end position="222"/>
    </location>
</feature>
<organism evidence="3 4">
    <name type="scientific">Eleusine coracana subsp. coracana</name>
    <dbReference type="NCBI Taxonomy" id="191504"/>
    <lineage>
        <taxon>Eukaryota</taxon>
        <taxon>Viridiplantae</taxon>
        <taxon>Streptophyta</taxon>
        <taxon>Embryophyta</taxon>
        <taxon>Tracheophyta</taxon>
        <taxon>Spermatophyta</taxon>
        <taxon>Magnoliopsida</taxon>
        <taxon>Liliopsida</taxon>
        <taxon>Poales</taxon>
        <taxon>Poaceae</taxon>
        <taxon>PACMAD clade</taxon>
        <taxon>Chloridoideae</taxon>
        <taxon>Cynodonteae</taxon>
        <taxon>Eleusininae</taxon>
        <taxon>Eleusine</taxon>
    </lineage>
</organism>
<reference evidence="3" key="2">
    <citation type="submission" date="2021-12" db="EMBL/GenBank/DDBJ databases">
        <title>Resequencing data analysis of finger millet.</title>
        <authorList>
            <person name="Hatakeyama M."/>
            <person name="Aluri S."/>
            <person name="Balachadran M.T."/>
            <person name="Sivarajan S.R."/>
            <person name="Poveda L."/>
            <person name="Shimizu-Inatsugi R."/>
            <person name="Schlapbach R."/>
            <person name="Sreeman S.M."/>
            <person name="Shimizu K.K."/>
        </authorList>
    </citation>
    <scope>NUCLEOTIDE SEQUENCE</scope>
</reference>
<evidence type="ECO:0000313" key="3">
    <source>
        <dbReference type="EMBL" id="GJN25752.1"/>
    </source>
</evidence>
<comment type="caution">
    <text evidence="3">The sequence shown here is derived from an EMBL/GenBank/DDBJ whole genome shotgun (WGS) entry which is preliminary data.</text>
</comment>
<evidence type="ECO:0000313" key="4">
    <source>
        <dbReference type="Proteomes" id="UP001054889"/>
    </source>
</evidence>
<dbReference type="PANTHER" id="PTHR33326:SF14">
    <property type="entry name" value="EXPRESSED PROTEIN"/>
    <property type="match status" value="1"/>
</dbReference>
<dbReference type="PANTHER" id="PTHR33326">
    <property type="entry name" value="OS05G0543800 PROTEIN"/>
    <property type="match status" value="1"/>
</dbReference>
<feature type="domain" description="DUF3615" evidence="2">
    <location>
        <begin position="258"/>
        <end position="343"/>
    </location>
</feature>
<evidence type="ECO:0000256" key="1">
    <source>
        <dbReference type="SAM" id="MobiDB-lite"/>
    </source>
</evidence>
<proteinExistence type="predicted"/>